<proteinExistence type="predicted"/>
<evidence type="ECO:0000313" key="1">
    <source>
        <dbReference type="EMBL" id="MBX61443.1"/>
    </source>
</evidence>
<sequence>MEEAEVEPDAITFVGVLCACVQTNDVKGGYRYFTHLRKRYGITPTQEHYTCMIELYTRANMSNELRELVNAGTEGINA</sequence>
<organism evidence="1">
    <name type="scientific">Rhizophora mucronata</name>
    <name type="common">Asiatic mangrove</name>
    <dbReference type="NCBI Taxonomy" id="61149"/>
    <lineage>
        <taxon>Eukaryota</taxon>
        <taxon>Viridiplantae</taxon>
        <taxon>Streptophyta</taxon>
        <taxon>Embryophyta</taxon>
        <taxon>Tracheophyta</taxon>
        <taxon>Spermatophyta</taxon>
        <taxon>Magnoliopsida</taxon>
        <taxon>eudicotyledons</taxon>
        <taxon>Gunneridae</taxon>
        <taxon>Pentapetalae</taxon>
        <taxon>rosids</taxon>
        <taxon>fabids</taxon>
        <taxon>Malpighiales</taxon>
        <taxon>Rhizophoraceae</taxon>
        <taxon>Rhizophora</taxon>
    </lineage>
</organism>
<accession>A0A2P2Q3F5</accession>
<dbReference type="InterPro" id="IPR011990">
    <property type="entry name" value="TPR-like_helical_dom_sf"/>
</dbReference>
<dbReference type="GO" id="GO:0009451">
    <property type="term" value="P:RNA modification"/>
    <property type="evidence" value="ECO:0007669"/>
    <property type="project" value="InterPro"/>
</dbReference>
<dbReference type="EMBL" id="GGEC01080959">
    <property type="protein sequence ID" value="MBX61443.1"/>
    <property type="molecule type" value="Transcribed_RNA"/>
</dbReference>
<dbReference type="PANTHER" id="PTHR47926">
    <property type="entry name" value="PENTATRICOPEPTIDE REPEAT-CONTAINING PROTEIN"/>
    <property type="match status" value="1"/>
</dbReference>
<reference evidence="1" key="1">
    <citation type="submission" date="2018-02" db="EMBL/GenBank/DDBJ databases">
        <title>Rhizophora mucronata_Transcriptome.</title>
        <authorList>
            <person name="Meera S.P."/>
            <person name="Sreeshan A."/>
            <person name="Augustine A."/>
        </authorList>
    </citation>
    <scope>NUCLEOTIDE SEQUENCE</scope>
    <source>
        <tissue evidence="1">Leaf</tissue>
    </source>
</reference>
<dbReference type="Gene3D" id="1.25.40.10">
    <property type="entry name" value="Tetratricopeptide repeat domain"/>
    <property type="match status" value="1"/>
</dbReference>
<dbReference type="AlphaFoldDB" id="A0A2P2Q3F5"/>
<dbReference type="GO" id="GO:0003723">
    <property type="term" value="F:RNA binding"/>
    <property type="evidence" value="ECO:0007669"/>
    <property type="project" value="InterPro"/>
</dbReference>
<dbReference type="InterPro" id="IPR046960">
    <property type="entry name" value="PPR_At4g14850-like_plant"/>
</dbReference>
<protein>
    <recommendedName>
        <fullName evidence="2">Pentatricopeptide repeat-containing protein</fullName>
    </recommendedName>
</protein>
<evidence type="ECO:0008006" key="2">
    <source>
        <dbReference type="Google" id="ProtNLM"/>
    </source>
</evidence>
<name>A0A2P2Q3F5_RHIMU</name>